<evidence type="ECO:0000259" key="1">
    <source>
        <dbReference type="PROSITE" id="PS50995"/>
    </source>
</evidence>
<accession>A0A239NN40</accession>
<reference evidence="2 3" key="1">
    <citation type="submission" date="2017-06" db="EMBL/GenBank/DDBJ databases">
        <authorList>
            <person name="Kim H.J."/>
            <person name="Triplett B.A."/>
        </authorList>
    </citation>
    <scope>NUCLEOTIDE SEQUENCE [LARGE SCALE GENOMIC DNA]</scope>
    <source>
        <strain evidence="2 3">DSM 44715</strain>
    </source>
</reference>
<name>A0A239NN40_9ACTN</name>
<dbReference type="PRINTS" id="PR00598">
    <property type="entry name" value="HTHMARR"/>
</dbReference>
<dbReference type="GO" id="GO:0003700">
    <property type="term" value="F:DNA-binding transcription factor activity"/>
    <property type="evidence" value="ECO:0007669"/>
    <property type="project" value="InterPro"/>
</dbReference>
<dbReference type="PANTHER" id="PTHR33164:SF43">
    <property type="entry name" value="HTH-TYPE TRANSCRIPTIONAL REPRESSOR YETL"/>
    <property type="match status" value="1"/>
</dbReference>
<dbReference type="SMART" id="SM00347">
    <property type="entry name" value="HTH_MARR"/>
    <property type="match status" value="1"/>
</dbReference>
<dbReference type="InterPro" id="IPR039422">
    <property type="entry name" value="MarR/SlyA-like"/>
</dbReference>
<dbReference type="SUPFAM" id="SSF46785">
    <property type="entry name" value="Winged helix' DNA-binding domain"/>
    <property type="match status" value="1"/>
</dbReference>
<dbReference type="InterPro" id="IPR011991">
    <property type="entry name" value="ArsR-like_HTH"/>
</dbReference>
<dbReference type="Proteomes" id="UP000198318">
    <property type="component" value="Unassembled WGS sequence"/>
</dbReference>
<proteinExistence type="predicted"/>
<dbReference type="AlphaFoldDB" id="A0A239NN40"/>
<dbReference type="InterPro" id="IPR000835">
    <property type="entry name" value="HTH_MarR-typ"/>
</dbReference>
<dbReference type="PANTHER" id="PTHR33164">
    <property type="entry name" value="TRANSCRIPTIONAL REGULATOR, MARR FAMILY"/>
    <property type="match status" value="1"/>
</dbReference>
<organism evidence="2 3">
    <name type="scientific">Actinomadura meyerae</name>
    <dbReference type="NCBI Taxonomy" id="240840"/>
    <lineage>
        <taxon>Bacteria</taxon>
        <taxon>Bacillati</taxon>
        <taxon>Actinomycetota</taxon>
        <taxon>Actinomycetes</taxon>
        <taxon>Streptosporangiales</taxon>
        <taxon>Thermomonosporaceae</taxon>
        <taxon>Actinomadura</taxon>
    </lineage>
</organism>
<dbReference type="PROSITE" id="PS50995">
    <property type="entry name" value="HTH_MARR_2"/>
    <property type="match status" value="1"/>
</dbReference>
<dbReference type="Gene3D" id="1.10.10.10">
    <property type="entry name" value="Winged helix-like DNA-binding domain superfamily/Winged helix DNA-binding domain"/>
    <property type="match status" value="1"/>
</dbReference>
<dbReference type="InterPro" id="IPR036390">
    <property type="entry name" value="WH_DNA-bd_sf"/>
</dbReference>
<dbReference type="InterPro" id="IPR036388">
    <property type="entry name" value="WH-like_DNA-bd_sf"/>
</dbReference>
<sequence>MSLLALFAGWAMADRIQRSLAAEGFGDLRTNDGVVIQHVVAGPLSITALAERMGITQQAASKAVADLEARGVLERRRSPGDARTKHLHLTERGEAAVRAARTLRADLDAELAAEFGEERIADARALLVAILGHLDAGEAIRRRRVRPPT</sequence>
<keyword evidence="3" id="KW-1185">Reference proteome</keyword>
<protein>
    <submittedName>
        <fullName evidence="2">Transcriptional regulator, MarR family</fullName>
    </submittedName>
</protein>
<dbReference type="GO" id="GO:0006950">
    <property type="term" value="P:response to stress"/>
    <property type="evidence" value="ECO:0007669"/>
    <property type="project" value="TreeGrafter"/>
</dbReference>
<dbReference type="Pfam" id="PF12802">
    <property type="entry name" value="MarR_2"/>
    <property type="match status" value="1"/>
</dbReference>
<evidence type="ECO:0000313" key="3">
    <source>
        <dbReference type="Proteomes" id="UP000198318"/>
    </source>
</evidence>
<feature type="domain" description="HTH marR-type" evidence="1">
    <location>
        <begin position="1"/>
        <end position="136"/>
    </location>
</feature>
<dbReference type="CDD" id="cd00090">
    <property type="entry name" value="HTH_ARSR"/>
    <property type="match status" value="1"/>
</dbReference>
<evidence type="ECO:0000313" key="2">
    <source>
        <dbReference type="EMBL" id="SNT55814.1"/>
    </source>
</evidence>
<gene>
    <name evidence="2" type="ORF">SAMN05443665_104436</name>
</gene>
<dbReference type="EMBL" id="FZOR01000044">
    <property type="protein sequence ID" value="SNT55814.1"/>
    <property type="molecule type" value="Genomic_DNA"/>
</dbReference>